<keyword evidence="11" id="KW-1185">Reference proteome</keyword>
<evidence type="ECO:0000259" key="9">
    <source>
        <dbReference type="Pfam" id="PF12704"/>
    </source>
</evidence>
<dbReference type="InterPro" id="IPR050250">
    <property type="entry name" value="Macrolide_Exporter_MacB"/>
</dbReference>
<evidence type="ECO:0000313" key="10">
    <source>
        <dbReference type="EMBL" id="GAA4907914.1"/>
    </source>
</evidence>
<feature type="transmembrane region" description="Helical" evidence="7">
    <location>
        <begin position="16"/>
        <end position="36"/>
    </location>
</feature>
<feature type="transmembrane region" description="Helical" evidence="7">
    <location>
        <begin position="498"/>
        <end position="519"/>
    </location>
</feature>
<evidence type="ECO:0000256" key="1">
    <source>
        <dbReference type="ARBA" id="ARBA00004651"/>
    </source>
</evidence>
<feature type="domain" description="ABC3 transporter permease C-terminal" evidence="8">
    <location>
        <begin position="730"/>
        <end position="846"/>
    </location>
</feature>
<comment type="similarity">
    <text evidence="6">Belongs to the ABC-4 integral membrane protein family.</text>
</comment>
<keyword evidence="2" id="KW-1003">Cell membrane</keyword>
<dbReference type="InterPro" id="IPR025857">
    <property type="entry name" value="MacB_PCD"/>
</dbReference>
<feature type="domain" description="MacB-like periplasmic core" evidence="9">
    <location>
        <begin position="17"/>
        <end position="241"/>
    </location>
</feature>
<keyword evidence="3 7" id="KW-0812">Transmembrane</keyword>
<dbReference type="InterPro" id="IPR003838">
    <property type="entry name" value="ABC3_permease_C"/>
</dbReference>
<protein>
    <submittedName>
        <fullName evidence="10">FtsX-like permease family protein</fullName>
    </submittedName>
</protein>
<sequence length="854" mass="88417">MLRATLKSVWARKVRLFMSALSIVLGVAFVAGSLIFTSMLSSSFDSLVKGSLADVNVSPEATGISGFENNPGIPAALLTDDDVAAVEAIDGVARVEAVVSNTQVFPLDDDGRVFAFAGAPGIGMNWHDATSADGTAGARIIEGRAPTADDELVLDPSTVARGGYELGDTVDVATPRSGVRPYTLVGTGTYGTGATVGASYLFFTLPEIQEIVQEGRPGSYGLWIQTTPQADPDAVATQVQDVLPDGFVAETGDELAAGIEEQLGVGLGFVNIFLLVFAGIALLVAALLILNTFSILVAQRQRELALFRAIGATRRQVSGAVLLEALFIGLIGATLGLAVGYGLAWGILGAMRAVGIDPGDVTPSITLPAVVASYGIGIVITLIAAWLPARRASQTRPVEALASAAQSGPERLGGLPLVGIAMVEVGVAAMVIAVWLDVPQPLVWLGAGAAAVLVGMVIAAAVVGSPLNWAFGRVFRALFGEVGKLAQLNAARQPRRTAATAATLMIGLALVSTVAILAASTTTSVRNQLTEDQRGDFVVSPVSYQPFDAKLADSARGVEGVAEVYAMYRGAVQVEGRDEPASMFGVSKEGLERGMNLDVVVGSLNEQGGEAPVVLAADYAREHGFTLGEVIDLVGPNGTVPVLVTGLHDEGAAIPAGDVVVTEETFAALTDASMVQQLVVFTDDGADPAQVEAGLQEATKEVPTVVVSDVHEFVESRVAQFDQVFAVLYALLALAVVISVLGIVNTLGLSVMERVREVGLLRAVGMTRRQVRRMVTLEAVLVATLGAVLGVVLGVVFGSALVTLLRDQGIDTLVLPWVQLVVFVVVAAAVGVLAAVAPARRASRLPVLESIATD</sequence>
<feature type="transmembrane region" description="Helical" evidence="7">
    <location>
        <begin position="817"/>
        <end position="837"/>
    </location>
</feature>
<comment type="subcellular location">
    <subcellularLocation>
        <location evidence="1">Cell membrane</location>
        <topology evidence="1">Multi-pass membrane protein</topology>
    </subcellularLocation>
</comment>
<dbReference type="Pfam" id="PF02687">
    <property type="entry name" value="FtsX"/>
    <property type="match status" value="2"/>
</dbReference>
<comment type="caution">
    <text evidence="10">The sequence shown here is derived from an EMBL/GenBank/DDBJ whole genome shotgun (WGS) entry which is preliminary data.</text>
</comment>
<organism evidence="10 11">
    <name type="scientific">Tessaracoccus lubricantis</name>
    <dbReference type="NCBI Taxonomy" id="545543"/>
    <lineage>
        <taxon>Bacteria</taxon>
        <taxon>Bacillati</taxon>
        <taxon>Actinomycetota</taxon>
        <taxon>Actinomycetes</taxon>
        <taxon>Propionibacteriales</taxon>
        <taxon>Propionibacteriaceae</taxon>
        <taxon>Tessaracoccus</taxon>
    </lineage>
</organism>
<evidence type="ECO:0000313" key="11">
    <source>
        <dbReference type="Proteomes" id="UP001501521"/>
    </source>
</evidence>
<keyword evidence="4 7" id="KW-1133">Transmembrane helix</keyword>
<dbReference type="Proteomes" id="UP001501521">
    <property type="component" value="Unassembled WGS sequence"/>
</dbReference>
<dbReference type="PANTHER" id="PTHR30572">
    <property type="entry name" value="MEMBRANE COMPONENT OF TRANSPORTER-RELATED"/>
    <property type="match status" value="1"/>
</dbReference>
<feature type="transmembrane region" description="Helical" evidence="7">
    <location>
        <begin position="319"/>
        <end position="345"/>
    </location>
</feature>
<feature type="transmembrane region" description="Helical" evidence="7">
    <location>
        <begin position="442"/>
        <end position="463"/>
    </location>
</feature>
<feature type="transmembrane region" description="Helical" evidence="7">
    <location>
        <begin position="726"/>
        <end position="752"/>
    </location>
</feature>
<evidence type="ECO:0000256" key="3">
    <source>
        <dbReference type="ARBA" id="ARBA00022692"/>
    </source>
</evidence>
<evidence type="ECO:0000256" key="6">
    <source>
        <dbReference type="ARBA" id="ARBA00038076"/>
    </source>
</evidence>
<feature type="domain" description="MacB-like periplasmic core" evidence="9">
    <location>
        <begin position="497"/>
        <end position="697"/>
    </location>
</feature>
<proteinExistence type="inferred from homology"/>
<gene>
    <name evidence="10" type="ORF">GCM10025789_29270</name>
</gene>
<reference evidence="11" key="1">
    <citation type="journal article" date="2019" name="Int. J. Syst. Evol. Microbiol.">
        <title>The Global Catalogue of Microorganisms (GCM) 10K type strain sequencing project: providing services to taxonomists for standard genome sequencing and annotation.</title>
        <authorList>
            <consortium name="The Broad Institute Genomics Platform"/>
            <consortium name="The Broad Institute Genome Sequencing Center for Infectious Disease"/>
            <person name="Wu L."/>
            <person name="Ma J."/>
        </authorList>
    </citation>
    <scope>NUCLEOTIDE SEQUENCE [LARGE SCALE GENOMIC DNA]</scope>
    <source>
        <strain evidence="11">JCM 19125</strain>
    </source>
</reference>
<feature type="domain" description="ABC3 transporter permease C-terminal" evidence="8">
    <location>
        <begin position="276"/>
        <end position="395"/>
    </location>
</feature>
<name>A0ABP9FMY0_9ACTN</name>
<evidence type="ECO:0000256" key="7">
    <source>
        <dbReference type="SAM" id="Phobius"/>
    </source>
</evidence>
<evidence type="ECO:0000259" key="8">
    <source>
        <dbReference type="Pfam" id="PF02687"/>
    </source>
</evidence>
<feature type="transmembrane region" description="Helical" evidence="7">
    <location>
        <begin position="272"/>
        <end position="298"/>
    </location>
</feature>
<evidence type="ECO:0000256" key="4">
    <source>
        <dbReference type="ARBA" id="ARBA00022989"/>
    </source>
</evidence>
<feature type="transmembrane region" description="Helical" evidence="7">
    <location>
        <begin position="779"/>
        <end position="805"/>
    </location>
</feature>
<evidence type="ECO:0000256" key="5">
    <source>
        <dbReference type="ARBA" id="ARBA00023136"/>
    </source>
</evidence>
<feature type="transmembrane region" description="Helical" evidence="7">
    <location>
        <begin position="365"/>
        <end position="387"/>
    </location>
</feature>
<evidence type="ECO:0000256" key="2">
    <source>
        <dbReference type="ARBA" id="ARBA00022475"/>
    </source>
</evidence>
<keyword evidence="5 7" id="KW-0472">Membrane</keyword>
<dbReference type="RefSeq" id="WP_345584188.1">
    <property type="nucleotide sequence ID" value="NZ_BAABLV010000043.1"/>
</dbReference>
<dbReference type="PANTHER" id="PTHR30572:SF4">
    <property type="entry name" value="ABC TRANSPORTER PERMEASE YTRF"/>
    <property type="match status" value="1"/>
</dbReference>
<feature type="transmembrane region" description="Helical" evidence="7">
    <location>
        <begin position="415"/>
        <end position="436"/>
    </location>
</feature>
<dbReference type="Pfam" id="PF12704">
    <property type="entry name" value="MacB_PCD"/>
    <property type="match status" value="2"/>
</dbReference>
<dbReference type="EMBL" id="BAABLV010000043">
    <property type="protein sequence ID" value="GAA4907914.1"/>
    <property type="molecule type" value="Genomic_DNA"/>
</dbReference>
<accession>A0ABP9FMY0</accession>